<sequence length="141" mass="16426">MKKTLTFLLLAFIMFGCSSNDDLENSTNLILGKWTLEAKFFDSGANKDIVECEKKSDITFSMNTYNFNNFRINTNGECGPYEKGGNLEYNLKGDILEIKNYKDELREVKILFINNNTFELYEKNQNGNFNNNKSEIWKRNN</sequence>
<dbReference type="InterPro" id="IPR024311">
    <property type="entry name" value="Lipocalin-like"/>
</dbReference>
<feature type="signal peptide" evidence="1">
    <location>
        <begin position="1"/>
        <end position="20"/>
    </location>
</feature>
<proteinExistence type="predicted"/>
<dbReference type="Pfam" id="PF13648">
    <property type="entry name" value="Lipocalin_4"/>
    <property type="match status" value="1"/>
</dbReference>
<evidence type="ECO:0000256" key="1">
    <source>
        <dbReference type="SAM" id="SignalP"/>
    </source>
</evidence>
<comment type="caution">
    <text evidence="3">The sequence shown here is derived from an EMBL/GenBank/DDBJ whole genome shotgun (WGS) entry which is preliminary data.</text>
</comment>
<keyword evidence="4" id="KW-1185">Reference proteome</keyword>
<gene>
    <name evidence="3" type="ORF">MC378_14015</name>
</gene>
<keyword evidence="1" id="KW-0732">Signal</keyword>
<evidence type="ECO:0000313" key="3">
    <source>
        <dbReference type="EMBL" id="MCI2230290.1"/>
    </source>
</evidence>
<dbReference type="RefSeq" id="WP_242179400.1">
    <property type="nucleotide sequence ID" value="NZ_JAKQYM010000014.1"/>
</dbReference>
<reference evidence="3" key="1">
    <citation type="submission" date="2022-02" db="EMBL/GenBank/DDBJ databases">
        <title>Polaribacter sp. MSW13, isolated from seawater.</title>
        <authorList>
            <person name="Kristyanto S."/>
            <person name="Jung J."/>
            <person name="Jeon C.O."/>
        </authorList>
    </citation>
    <scope>NUCLEOTIDE SEQUENCE</scope>
    <source>
        <strain evidence="3">MSW13</strain>
    </source>
</reference>
<evidence type="ECO:0000259" key="2">
    <source>
        <dbReference type="Pfam" id="PF13648"/>
    </source>
</evidence>
<dbReference type="AlphaFoldDB" id="A0A9X1VT17"/>
<dbReference type="Proteomes" id="UP001139369">
    <property type="component" value="Unassembled WGS sequence"/>
</dbReference>
<organism evidence="3 4">
    <name type="scientific">Polaribacter marinus</name>
    <dbReference type="NCBI Taxonomy" id="2916838"/>
    <lineage>
        <taxon>Bacteria</taxon>
        <taxon>Pseudomonadati</taxon>
        <taxon>Bacteroidota</taxon>
        <taxon>Flavobacteriia</taxon>
        <taxon>Flavobacteriales</taxon>
        <taxon>Flavobacteriaceae</taxon>
    </lineage>
</organism>
<dbReference type="PROSITE" id="PS51257">
    <property type="entry name" value="PROKAR_LIPOPROTEIN"/>
    <property type="match status" value="1"/>
</dbReference>
<feature type="chain" id="PRO_5041000837" evidence="1">
    <location>
        <begin position="21"/>
        <end position="141"/>
    </location>
</feature>
<dbReference type="EMBL" id="JAKQYM010000014">
    <property type="protein sequence ID" value="MCI2230290.1"/>
    <property type="molecule type" value="Genomic_DNA"/>
</dbReference>
<name>A0A9X1VT17_9FLAO</name>
<accession>A0A9X1VT17</accession>
<protein>
    <submittedName>
        <fullName evidence="3">Lipocalin family protein</fullName>
    </submittedName>
</protein>
<evidence type="ECO:0000313" key="4">
    <source>
        <dbReference type="Proteomes" id="UP001139369"/>
    </source>
</evidence>
<feature type="domain" description="Lipocalin-like" evidence="2">
    <location>
        <begin position="30"/>
        <end position="120"/>
    </location>
</feature>